<feature type="non-terminal residue" evidence="8">
    <location>
        <position position="173"/>
    </location>
</feature>
<evidence type="ECO:0000256" key="4">
    <source>
        <dbReference type="ARBA" id="ARBA00022679"/>
    </source>
</evidence>
<dbReference type="EC" id="2.1.1.113" evidence="2"/>
<dbReference type="Gene3D" id="3.40.50.150">
    <property type="entry name" value="Vaccinia Virus protein VP39"/>
    <property type="match status" value="1"/>
</dbReference>
<name>X1Q8Y5_9ZZZZ</name>
<evidence type="ECO:0000256" key="2">
    <source>
        <dbReference type="ARBA" id="ARBA00012185"/>
    </source>
</evidence>
<evidence type="ECO:0000313" key="8">
    <source>
        <dbReference type="EMBL" id="GAI51266.1"/>
    </source>
</evidence>
<dbReference type="GO" id="GO:0009307">
    <property type="term" value="P:DNA restriction-modification system"/>
    <property type="evidence" value="ECO:0007669"/>
    <property type="project" value="UniProtKB-KW"/>
</dbReference>
<dbReference type="EMBL" id="BARV01040150">
    <property type="protein sequence ID" value="GAI51266.1"/>
    <property type="molecule type" value="Genomic_DNA"/>
</dbReference>
<evidence type="ECO:0000256" key="7">
    <source>
        <dbReference type="ARBA" id="ARBA00049120"/>
    </source>
</evidence>
<evidence type="ECO:0000256" key="6">
    <source>
        <dbReference type="ARBA" id="ARBA00022747"/>
    </source>
</evidence>
<gene>
    <name evidence="8" type="ORF">S06H3_61280</name>
</gene>
<dbReference type="SUPFAM" id="SSF53335">
    <property type="entry name" value="S-adenosyl-L-methionine-dependent methyltransferases"/>
    <property type="match status" value="1"/>
</dbReference>
<protein>
    <recommendedName>
        <fullName evidence="2">site-specific DNA-methyltransferase (cytosine-N(4)-specific)</fullName>
        <ecNumber evidence="2">2.1.1.113</ecNumber>
    </recommendedName>
</protein>
<comment type="caution">
    <text evidence="8">The sequence shown here is derived from an EMBL/GenBank/DDBJ whole genome shotgun (WGS) entry which is preliminary data.</text>
</comment>
<dbReference type="PROSITE" id="PS00093">
    <property type="entry name" value="N4_MTASE"/>
    <property type="match status" value="1"/>
</dbReference>
<evidence type="ECO:0000256" key="3">
    <source>
        <dbReference type="ARBA" id="ARBA00022603"/>
    </source>
</evidence>
<keyword evidence="5" id="KW-0949">S-adenosyl-L-methionine</keyword>
<dbReference type="GO" id="GO:0003677">
    <property type="term" value="F:DNA binding"/>
    <property type="evidence" value="ECO:0007669"/>
    <property type="project" value="InterPro"/>
</dbReference>
<reference evidence="8" key="1">
    <citation type="journal article" date="2014" name="Front. Microbiol.">
        <title>High frequency of phylogenetically diverse reductive dehalogenase-homologous genes in deep subseafloor sedimentary metagenomes.</title>
        <authorList>
            <person name="Kawai M."/>
            <person name="Futagami T."/>
            <person name="Toyoda A."/>
            <person name="Takaki Y."/>
            <person name="Nishi S."/>
            <person name="Hori S."/>
            <person name="Arai W."/>
            <person name="Tsubouchi T."/>
            <person name="Morono Y."/>
            <person name="Uchiyama I."/>
            <person name="Ito T."/>
            <person name="Fujiyama A."/>
            <person name="Inagaki F."/>
            <person name="Takami H."/>
        </authorList>
    </citation>
    <scope>NUCLEOTIDE SEQUENCE</scope>
    <source>
        <strain evidence="8">Expedition CK06-06</strain>
    </source>
</reference>
<feature type="non-terminal residue" evidence="8">
    <location>
        <position position="1"/>
    </location>
</feature>
<organism evidence="8">
    <name type="scientific">marine sediment metagenome</name>
    <dbReference type="NCBI Taxonomy" id="412755"/>
    <lineage>
        <taxon>unclassified sequences</taxon>
        <taxon>metagenomes</taxon>
        <taxon>ecological metagenomes</taxon>
    </lineage>
</organism>
<evidence type="ECO:0000256" key="5">
    <source>
        <dbReference type="ARBA" id="ARBA00022691"/>
    </source>
</evidence>
<dbReference type="AlphaFoldDB" id="X1Q8Y5"/>
<proteinExistence type="inferred from homology"/>
<comment type="catalytic activity">
    <reaction evidence="7">
        <text>a 2'-deoxycytidine in DNA + S-adenosyl-L-methionine = an N(4)-methyl-2'-deoxycytidine in DNA + S-adenosyl-L-homocysteine + H(+)</text>
        <dbReference type="Rhea" id="RHEA:16857"/>
        <dbReference type="Rhea" id="RHEA-COMP:11369"/>
        <dbReference type="Rhea" id="RHEA-COMP:13674"/>
        <dbReference type="ChEBI" id="CHEBI:15378"/>
        <dbReference type="ChEBI" id="CHEBI:57856"/>
        <dbReference type="ChEBI" id="CHEBI:59789"/>
        <dbReference type="ChEBI" id="CHEBI:85452"/>
        <dbReference type="ChEBI" id="CHEBI:137933"/>
        <dbReference type="EC" id="2.1.1.113"/>
    </reaction>
</comment>
<dbReference type="GO" id="GO:0015667">
    <property type="term" value="F:site-specific DNA-methyltransferase (cytosine-N4-specific) activity"/>
    <property type="evidence" value="ECO:0007669"/>
    <property type="project" value="UniProtKB-EC"/>
</dbReference>
<dbReference type="InterPro" id="IPR017985">
    <property type="entry name" value="MeTrfase_CN4_CS"/>
</dbReference>
<comment type="similarity">
    <text evidence="1">Belongs to the N(4)/N(6)-methyltransferase family. N(4) subfamily.</text>
</comment>
<keyword evidence="3" id="KW-0489">Methyltransferase</keyword>
<keyword evidence="6" id="KW-0680">Restriction system</keyword>
<evidence type="ECO:0000256" key="1">
    <source>
        <dbReference type="ARBA" id="ARBA00010203"/>
    </source>
</evidence>
<sequence length="173" mass="19582">AQFKPKILEGLLALKTEIERASIADEGIENLIRLAFASILIDCSKLWRAPGLGYTTEKRISKGAPYDTFRLKLAHMLEDLRYVQSFKNKWGTAEIVEGDARTYQIPKESLDIIITSPPYVNGIDYVLNYKIELAWLSIAKSYKELQAIRSAMIVCDNTARGEIKEFTDKYGSV</sequence>
<keyword evidence="4" id="KW-0808">Transferase</keyword>
<dbReference type="InterPro" id="IPR029063">
    <property type="entry name" value="SAM-dependent_MTases_sf"/>
</dbReference>
<dbReference type="GO" id="GO:0032259">
    <property type="term" value="P:methylation"/>
    <property type="evidence" value="ECO:0007669"/>
    <property type="project" value="UniProtKB-KW"/>
</dbReference>
<accession>X1Q8Y5</accession>